<organism evidence="1 2">
    <name type="scientific">Candidatus Scalindua rubra</name>
    <dbReference type="NCBI Taxonomy" id="1872076"/>
    <lineage>
        <taxon>Bacteria</taxon>
        <taxon>Pseudomonadati</taxon>
        <taxon>Planctomycetota</taxon>
        <taxon>Candidatus Brocadiia</taxon>
        <taxon>Candidatus Brocadiales</taxon>
        <taxon>Candidatus Scalinduaceae</taxon>
        <taxon>Candidatus Scalindua</taxon>
    </lineage>
</organism>
<comment type="caution">
    <text evidence="1">The sequence shown here is derived from an EMBL/GenBank/DDBJ whole genome shotgun (WGS) entry which is preliminary data.</text>
</comment>
<dbReference type="GO" id="GO:0003677">
    <property type="term" value="F:DNA binding"/>
    <property type="evidence" value="ECO:0007669"/>
    <property type="project" value="InterPro"/>
</dbReference>
<dbReference type="InterPro" id="IPR001387">
    <property type="entry name" value="Cro/C1-type_HTH"/>
</dbReference>
<name>A0A1E3XB12_9BACT</name>
<reference evidence="1 2" key="1">
    <citation type="submission" date="2016-07" db="EMBL/GenBank/DDBJ databases">
        <title>Draft genome of Scalindua rubra, obtained from a brine-seawater interface in the Red Sea, sheds light on salt adaptation in anammox bacteria.</title>
        <authorList>
            <person name="Speth D.R."/>
            <person name="Lagkouvardos I."/>
            <person name="Wang Y."/>
            <person name="Qian P.-Y."/>
            <person name="Dutilh B.E."/>
            <person name="Jetten M.S."/>
        </authorList>
    </citation>
    <scope>NUCLEOTIDE SEQUENCE [LARGE SCALE GENOMIC DNA]</scope>
    <source>
        <strain evidence="1">BSI-1</strain>
    </source>
</reference>
<dbReference type="AlphaFoldDB" id="A0A1E3XB12"/>
<sequence length="55" mass="6380">MMIGVSVSTLQNWEQGRRKPEGSARALLKIASENPKADPTRWRFHSLFFALKFFK</sequence>
<dbReference type="EMBL" id="MAYW01000048">
    <property type="protein sequence ID" value="ODS32815.1"/>
    <property type="molecule type" value="Genomic_DNA"/>
</dbReference>
<accession>A0A1E3XB12</accession>
<dbReference type="CDD" id="cd00093">
    <property type="entry name" value="HTH_XRE"/>
    <property type="match status" value="1"/>
</dbReference>
<dbReference type="Gene3D" id="1.10.260.40">
    <property type="entry name" value="lambda repressor-like DNA-binding domains"/>
    <property type="match status" value="1"/>
</dbReference>
<gene>
    <name evidence="1" type="ORF">SCARUB_02072</name>
</gene>
<proteinExistence type="predicted"/>
<protein>
    <recommendedName>
        <fullName evidence="3">HTH cro/C1-type domain-containing protein</fullName>
    </recommendedName>
</protein>
<evidence type="ECO:0000313" key="2">
    <source>
        <dbReference type="Proteomes" id="UP000094056"/>
    </source>
</evidence>
<dbReference type="InterPro" id="IPR010982">
    <property type="entry name" value="Lambda_DNA-bd_dom_sf"/>
</dbReference>
<evidence type="ECO:0000313" key="1">
    <source>
        <dbReference type="EMBL" id="ODS32815.1"/>
    </source>
</evidence>
<dbReference type="Proteomes" id="UP000094056">
    <property type="component" value="Unassembled WGS sequence"/>
</dbReference>
<evidence type="ECO:0008006" key="3">
    <source>
        <dbReference type="Google" id="ProtNLM"/>
    </source>
</evidence>